<evidence type="ECO:0000256" key="6">
    <source>
        <dbReference type="SAM" id="MobiDB-lite"/>
    </source>
</evidence>
<proteinExistence type="inferred from homology"/>
<keyword evidence="5" id="KW-0687">Ribonucleoprotein</keyword>
<dbReference type="Proteomes" id="UP000654075">
    <property type="component" value="Unassembled WGS sequence"/>
</dbReference>
<dbReference type="Gene3D" id="3.30.70.330">
    <property type="match status" value="1"/>
</dbReference>
<organism evidence="8 9">
    <name type="scientific">Polarella glacialis</name>
    <name type="common">Dinoflagellate</name>
    <dbReference type="NCBI Taxonomy" id="89957"/>
    <lineage>
        <taxon>Eukaryota</taxon>
        <taxon>Sar</taxon>
        <taxon>Alveolata</taxon>
        <taxon>Dinophyceae</taxon>
        <taxon>Suessiales</taxon>
        <taxon>Suessiaceae</taxon>
        <taxon>Polarella</taxon>
    </lineage>
</organism>
<feature type="domain" description="Large ribosomal subunit protein uL23 N-terminal" evidence="7">
    <location>
        <begin position="13"/>
        <end position="59"/>
    </location>
</feature>
<evidence type="ECO:0000256" key="3">
    <source>
        <dbReference type="ARBA" id="ARBA00022884"/>
    </source>
</evidence>
<dbReference type="OMA" id="STHFRCA"/>
<evidence type="ECO:0000256" key="2">
    <source>
        <dbReference type="ARBA" id="ARBA00022730"/>
    </source>
</evidence>
<evidence type="ECO:0000313" key="9">
    <source>
        <dbReference type="Proteomes" id="UP000654075"/>
    </source>
</evidence>
<dbReference type="SUPFAM" id="SSF54189">
    <property type="entry name" value="Ribosomal proteins S24e, L23 and L15e"/>
    <property type="match status" value="1"/>
</dbReference>
<evidence type="ECO:0000256" key="4">
    <source>
        <dbReference type="ARBA" id="ARBA00022980"/>
    </source>
</evidence>
<keyword evidence="9" id="KW-1185">Reference proteome</keyword>
<dbReference type="Pfam" id="PF03939">
    <property type="entry name" value="Ribosomal_L23eN"/>
    <property type="match status" value="1"/>
</dbReference>
<keyword evidence="4" id="KW-0689">Ribosomal protein</keyword>
<dbReference type="InterPro" id="IPR013025">
    <property type="entry name" value="Ribosomal_uL23-like"/>
</dbReference>
<keyword evidence="3" id="KW-0694">RNA-binding</keyword>
<evidence type="ECO:0000259" key="7">
    <source>
        <dbReference type="Pfam" id="PF03939"/>
    </source>
</evidence>
<dbReference type="HAMAP" id="MF_01369_A">
    <property type="entry name" value="Ribosomal_uL23_A"/>
    <property type="match status" value="1"/>
</dbReference>
<comment type="similarity">
    <text evidence="1">Belongs to the universal ribosomal protein uL23 family.</text>
</comment>
<dbReference type="GO" id="GO:1990904">
    <property type="term" value="C:ribonucleoprotein complex"/>
    <property type="evidence" value="ECO:0007669"/>
    <property type="project" value="UniProtKB-KW"/>
</dbReference>
<dbReference type="PANTHER" id="PTHR11620">
    <property type="entry name" value="60S RIBOSOMAL PROTEIN L23A"/>
    <property type="match status" value="1"/>
</dbReference>
<dbReference type="FunFam" id="3.30.70.330:FF:000035">
    <property type="entry name" value="60S ribosomal protein L23a"/>
    <property type="match status" value="1"/>
</dbReference>
<gene>
    <name evidence="8" type="ORF">PGLA1383_LOCUS36097</name>
</gene>
<reference evidence="8" key="1">
    <citation type="submission" date="2021-02" db="EMBL/GenBank/DDBJ databases">
        <authorList>
            <person name="Dougan E. K."/>
            <person name="Rhodes N."/>
            <person name="Thang M."/>
            <person name="Chan C."/>
        </authorList>
    </citation>
    <scope>NUCLEOTIDE SEQUENCE</scope>
</reference>
<evidence type="ECO:0000256" key="5">
    <source>
        <dbReference type="ARBA" id="ARBA00023274"/>
    </source>
</evidence>
<comment type="caution">
    <text evidence="8">The sequence shown here is derived from an EMBL/GenBank/DDBJ whole genome shotgun (WGS) entry which is preliminary data.</text>
</comment>
<dbReference type="InterPro" id="IPR012677">
    <property type="entry name" value="Nucleotide-bd_a/b_plait_sf"/>
</dbReference>
<dbReference type="OrthoDB" id="1267328at2759"/>
<dbReference type="InterPro" id="IPR019985">
    <property type="entry name" value="Ribosomal_uL23"/>
</dbReference>
<dbReference type="GO" id="GO:0005840">
    <property type="term" value="C:ribosome"/>
    <property type="evidence" value="ECO:0007669"/>
    <property type="project" value="UniProtKB-KW"/>
</dbReference>
<name>A0A813G6Z6_POLGL</name>
<evidence type="ECO:0000313" key="8">
    <source>
        <dbReference type="EMBL" id="CAE8618477.1"/>
    </source>
</evidence>
<dbReference type="GO" id="GO:0019843">
    <property type="term" value="F:rRNA binding"/>
    <property type="evidence" value="ECO:0007669"/>
    <property type="project" value="UniProtKB-KW"/>
</dbReference>
<sequence>MAPKVAKSEGGGSKKADKVAKAVKSSVSRKVKKVRTNVRFFRPKTLIKARNPKYARKSTETMYKLDKYRIIQCPVTTESAMKKIEEINTLVFLVDIKATKPKIKEAVRQLYDVKCAKVNTLIRPDGRKKAYVHLTQDYDALDVANRIGII</sequence>
<dbReference type="InterPro" id="IPR012678">
    <property type="entry name" value="Ribosomal_uL23/eL15/eS24_sf"/>
</dbReference>
<feature type="region of interest" description="Disordered" evidence="6">
    <location>
        <begin position="1"/>
        <end position="21"/>
    </location>
</feature>
<dbReference type="EMBL" id="CAJNNV010026551">
    <property type="protein sequence ID" value="CAE8618477.1"/>
    <property type="molecule type" value="Genomic_DNA"/>
</dbReference>
<dbReference type="NCBIfam" id="TIGR03636">
    <property type="entry name" value="uL23_arch"/>
    <property type="match status" value="1"/>
</dbReference>
<accession>A0A813G6Z6</accession>
<protein>
    <recommendedName>
        <fullName evidence="7">Large ribosomal subunit protein uL23 N-terminal domain-containing protein</fullName>
    </recommendedName>
</protein>
<dbReference type="Pfam" id="PF00276">
    <property type="entry name" value="Ribosomal_L23"/>
    <property type="match status" value="1"/>
</dbReference>
<dbReference type="AlphaFoldDB" id="A0A813G6Z6"/>
<dbReference type="InterPro" id="IPR005633">
    <property type="entry name" value="Ribosomal_uL23_N"/>
</dbReference>
<dbReference type="GO" id="GO:0003735">
    <property type="term" value="F:structural constituent of ribosome"/>
    <property type="evidence" value="ECO:0007669"/>
    <property type="project" value="InterPro"/>
</dbReference>
<dbReference type="GO" id="GO:0006412">
    <property type="term" value="P:translation"/>
    <property type="evidence" value="ECO:0007669"/>
    <property type="project" value="InterPro"/>
</dbReference>
<dbReference type="NCBIfam" id="NF011118">
    <property type="entry name" value="PRK14548.1"/>
    <property type="match status" value="1"/>
</dbReference>
<evidence type="ECO:0000256" key="1">
    <source>
        <dbReference type="ARBA" id="ARBA00006700"/>
    </source>
</evidence>
<keyword evidence="2" id="KW-0699">rRNA-binding</keyword>